<comment type="caution">
    <text evidence="1">The sequence shown here is derived from an EMBL/GenBank/DDBJ whole genome shotgun (WGS) entry which is preliminary data.</text>
</comment>
<dbReference type="Gene3D" id="3.40.50.300">
    <property type="entry name" value="P-loop containing nucleotide triphosphate hydrolases"/>
    <property type="match status" value="1"/>
</dbReference>
<accession>U2Z2P0</accession>
<dbReference type="EMBL" id="BATI01000009">
    <property type="protein sequence ID" value="GAD62031.1"/>
    <property type="molecule type" value="Genomic_DNA"/>
</dbReference>
<dbReference type="InterPro" id="IPR027417">
    <property type="entry name" value="P-loop_NTPase"/>
</dbReference>
<organism evidence="1 2">
    <name type="scientific">Aquipseudomonas alcaligenes (strain ATCC 14909 / DSM 50342 / CCUG 1425 / JCM 20561 / NBRC 14159 / NCIMB 9945 / NCTC 10367 / 1577)</name>
    <name type="common">Pseudomonas alcaligenes</name>
    <dbReference type="NCBI Taxonomy" id="1215092"/>
    <lineage>
        <taxon>Bacteria</taxon>
        <taxon>Pseudomonadati</taxon>
        <taxon>Pseudomonadota</taxon>
        <taxon>Gammaproteobacteria</taxon>
        <taxon>Pseudomonadales</taxon>
        <taxon>Pseudomonadaceae</taxon>
        <taxon>Aquipseudomonas</taxon>
    </lineage>
</organism>
<sequence length="556" mass="63195">MMTREERVELVRKGDGLLEMHRAGTLKGKALLLSALANKWYRLNALYQIKDKDGKVRRFRPNAQQRQRFLDGHCRDIILKARQLGFTTFEMIDSLDSCLFTVDYSAGCIADTLPNAKDIYRNKIRYAYEKLAQDTAWQAIFKLLGLRLPKPKSDKDQGYIFDNGSSIQVSTSYRGGTLQRLHVSEFGKICRKYPDKAKEIVTGAFEAVGIGNQLTLESTAEGREGYFFDYCQVAQRLLASGKFPTLMDWQFHFFPWWQAPEYELDPTDIAVPQWLRVYFTELETKHGIRTSPAQQAWYAKKAETLHDDMKREYPSTPAEAFAQSVEGAYYMQQMIWLRKNGRITTKCKHTPALPVHTAWDLGMNDAMSIVFFQVIGREVHVIDYLEDSGEGIEYYAGELKKKGYSYGKHFGPHDLAVREIGTGKSRYEVAAQHGIRFEDPIPRISSHAEGIQAVRSFLPFCWFAETTLDDGAPDDAASTGVDRLIDCLDNYRKEWDAKLGCHKDYPRHDWASHGAKAFETMARCGAFELVGIAGTPLPSSSIPTTHQGQGNWSAYT</sequence>
<reference evidence="1" key="1">
    <citation type="submission" date="2024-09" db="EMBL/GenBank/DDBJ databases">
        <title>Whole genome shotgun sequence of Pseudomonas alcaligenes NBRC 14159.</title>
        <authorList>
            <person name="Yoshida I."/>
            <person name="Hosoyama A."/>
            <person name="Tsuchikane K."/>
            <person name="Noguchi M."/>
            <person name="Hirakata S."/>
            <person name="Ando Y."/>
            <person name="Ohji S."/>
            <person name="Yamazoe A."/>
            <person name="Yamazaki S."/>
            <person name="Fujita N."/>
        </authorList>
    </citation>
    <scope>NUCLEOTIDE SEQUENCE</scope>
    <source>
        <strain evidence="1">NBRC 14159</strain>
    </source>
</reference>
<protein>
    <recommendedName>
        <fullName evidence="3">Terminase</fullName>
    </recommendedName>
</protein>
<evidence type="ECO:0000313" key="1">
    <source>
        <dbReference type="EMBL" id="GAD62031.1"/>
    </source>
</evidence>
<dbReference type="AlphaFoldDB" id="U2Z2P0"/>
<dbReference type="Gene3D" id="3.30.420.280">
    <property type="match status" value="1"/>
</dbReference>
<dbReference type="Proteomes" id="UP000016560">
    <property type="component" value="Unassembled WGS sequence"/>
</dbReference>
<evidence type="ECO:0008006" key="3">
    <source>
        <dbReference type="Google" id="ProtNLM"/>
    </source>
</evidence>
<gene>
    <name evidence="1" type="ORF">PA6_009_00350</name>
</gene>
<evidence type="ECO:0000313" key="2">
    <source>
        <dbReference type="Proteomes" id="UP000016560"/>
    </source>
</evidence>
<dbReference type="eggNOG" id="COG4626">
    <property type="taxonomic scope" value="Bacteria"/>
</dbReference>
<keyword evidence="2" id="KW-1185">Reference proteome</keyword>
<name>U2Z2P0_AQUA1</name>
<proteinExistence type="predicted"/>